<organism evidence="1 2">
    <name type="scientific">Violaceomyces palustris</name>
    <dbReference type="NCBI Taxonomy" id="1673888"/>
    <lineage>
        <taxon>Eukaryota</taxon>
        <taxon>Fungi</taxon>
        <taxon>Dikarya</taxon>
        <taxon>Basidiomycota</taxon>
        <taxon>Ustilaginomycotina</taxon>
        <taxon>Ustilaginomycetes</taxon>
        <taxon>Violaceomycetales</taxon>
        <taxon>Violaceomycetaceae</taxon>
        <taxon>Violaceomyces</taxon>
    </lineage>
</organism>
<keyword evidence="2" id="KW-1185">Reference proteome</keyword>
<evidence type="ECO:0000313" key="2">
    <source>
        <dbReference type="Proteomes" id="UP000245626"/>
    </source>
</evidence>
<evidence type="ECO:0000313" key="1">
    <source>
        <dbReference type="EMBL" id="PWN52187.1"/>
    </source>
</evidence>
<gene>
    <name evidence="1" type="ORF">IE53DRAFT_385382</name>
</gene>
<dbReference type="Proteomes" id="UP000245626">
    <property type="component" value="Unassembled WGS sequence"/>
</dbReference>
<protein>
    <submittedName>
        <fullName evidence="1">Uncharacterized protein</fullName>
    </submittedName>
</protein>
<reference evidence="1 2" key="1">
    <citation type="journal article" date="2018" name="Mol. Biol. Evol.">
        <title>Broad Genomic Sampling Reveals a Smut Pathogenic Ancestry of the Fungal Clade Ustilaginomycotina.</title>
        <authorList>
            <person name="Kijpornyongpan T."/>
            <person name="Mondo S.J."/>
            <person name="Barry K."/>
            <person name="Sandor L."/>
            <person name="Lee J."/>
            <person name="Lipzen A."/>
            <person name="Pangilinan J."/>
            <person name="LaButti K."/>
            <person name="Hainaut M."/>
            <person name="Henrissat B."/>
            <person name="Grigoriev I.V."/>
            <person name="Spatafora J.W."/>
            <person name="Aime M.C."/>
        </authorList>
    </citation>
    <scope>NUCLEOTIDE SEQUENCE [LARGE SCALE GENOMIC DNA]</scope>
    <source>
        <strain evidence="1 2">SA 807</strain>
    </source>
</reference>
<sequence>MSSLSRSPLPTLRALDSSLSQLDRILQPLLANQSFKTLNEDLQSGSSVQKKERKGNKDGDKEEGGKEEEEETNELAGRLDSARMQVSLAYVLLDLIWIYLKTKGIDPTNHPVMSELERVKSYFTKIKSVQDAEGKEQEKHTRLDKSAAGRFIRAALASGNGTHTRFEGESKDGEEEEEEDVEEKEGKSGEKKESEEDGAAKVGKKGRVIQDPFEGYDKPSTPSKSLKRKESTATLDDRRPTSKSPKVAGDKEAGSSKKSAKSKKGKKSKKD</sequence>
<dbReference type="EMBL" id="KZ819791">
    <property type="protein sequence ID" value="PWN52187.1"/>
    <property type="molecule type" value="Genomic_DNA"/>
</dbReference>
<name>A0ACD0P2A5_9BASI</name>
<proteinExistence type="predicted"/>
<accession>A0ACD0P2A5</accession>